<feature type="transmembrane region" description="Helical" evidence="1">
    <location>
        <begin position="6"/>
        <end position="27"/>
    </location>
</feature>
<organism evidence="2 3">
    <name type="scientific">Trypanosoma cruzi</name>
    <dbReference type="NCBI Taxonomy" id="5693"/>
    <lineage>
        <taxon>Eukaryota</taxon>
        <taxon>Discoba</taxon>
        <taxon>Euglenozoa</taxon>
        <taxon>Kinetoplastea</taxon>
        <taxon>Metakinetoplastina</taxon>
        <taxon>Trypanosomatida</taxon>
        <taxon>Trypanosomatidae</taxon>
        <taxon>Trypanosoma</taxon>
        <taxon>Schizotrypanum</taxon>
    </lineage>
</organism>
<keyword evidence="1" id="KW-1133">Transmembrane helix</keyword>
<dbReference type="Proteomes" id="UP000583944">
    <property type="component" value="Unassembled WGS sequence"/>
</dbReference>
<name>A0A7J6YFL8_TRYCR</name>
<feature type="transmembrane region" description="Helical" evidence="1">
    <location>
        <begin position="141"/>
        <end position="159"/>
    </location>
</feature>
<dbReference type="AlphaFoldDB" id="A0A7J6YFL8"/>
<evidence type="ECO:0000313" key="3">
    <source>
        <dbReference type="Proteomes" id="UP000583944"/>
    </source>
</evidence>
<dbReference type="VEuPathDB" id="TriTrypDB:ECC02_001305"/>
<comment type="caution">
    <text evidence="2">The sequence shown here is derived from an EMBL/GenBank/DDBJ whole genome shotgun (WGS) entry which is preliminary data.</text>
</comment>
<gene>
    <name evidence="2" type="ORF">ECC02_001305</name>
</gene>
<evidence type="ECO:0000256" key="1">
    <source>
        <dbReference type="SAM" id="Phobius"/>
    </source>
</evidence>
<protein>
    <submittedName>
        <fullName evidence="2">Uncharacterized protein</fullName>
    </submittedName>
</protein>
<keyword evidence="1" id="KW-0812">Transmembrane</keyword>
<sequence length="662" mass="74643">MFFFFFSLPHLFFYFVLYVLLGGDMGLRNAELHRRTIRDLSDKGFTVLVQEAVLSCMGARPPRIPYFSLLSPKVNEAVSTLLFLTQLVTKSNADFDAALQRTQAALKRLAAESLGDAEILLRGEDVTAALSYTTFLARFRALWVFLFGFTYPLSSLQFVPPHIFAVRWPEVLCDDTIGWICATREEAERSFASIQSGNASRLTYFVFILQHTLSVRTVLLECVAEMMVNSAVRFDVMSVVRSMYRAYETLEEMADLQETWKQEGLFSDDFITKYTLSFASDAGVSGVFWDDCGLDLVLSPTRANAKSTFLCPFLWILENLVWCLYGRLTLLFQSCFIALPPEISPHQAVKDVGGTGVANNEEGPTVFQRNFPELNRSFGRRQESRGDLVDSSAIAAEKVSFLHRRTTTTTTSVYVEPMTTGSKLRLSFPSLARGDSATRLVEDDSLQASRIEFHSPFDLNFNGAESNERGFLDKVGCHILAQLLWNITHERPRSTFFVVTDCTRRPGPRAWQRNRCTVTTWADDVSGRQGIEHWVLNFVCPNSRLSENPAKRAQQEIMLLRAVVFQVLGSMQRRARFTNDGSVFYVVRSDSEMDGGRLYFVLLLQRDASTTHPGVGVRDISAKKAAELESCWAFRSLEEVCVAWCMPHLCNLAIRLAALISS</sequence>
<dbReference type="EMBL" id="JABDHM010000006">
    <property type="protein sequence ID" value="KAF5225541.1"/>
    <property type="molecule type" value="Genomic_DNA"/>
</dbReference>
<reference evidence="2 3" key="1">
    <citation type="journal article" date="2019" name="Genome Biol. Evol.">
        <title>Nanopore Sequencing Significantly Improves Genome Assembly of the Protozoan Parasite Trypanosoma cruzi.</title>
        <authorList>
            <person name="Diaz-Viraque F."/>
            <person name="Pita S."/>
            <person name="Greif G."/>
            <person name="de Souza R.C.M."/>
            <person name="Iraola G."/>
            <person name="Robello C."/>
        </authorList>
    </citation>
    <scope>NUCLEOTIDE SEQUENCE [LARGE SCALE GENOMIC DNA]</scope>
    <source>
        <strain evidence="2 3">Berenice</strain>
    </source>
</reference>
<evidence type="ECO:0000313" key="2">
    <source>
        <dbReference type="EMBL" id="KAF5225541.1"/>
    </source>
</evidence>
<proteinExistence type="predicted"/>
<accession>A0A7J6YFL8</accession>
<keyword evidence="1" id="KW-0472">Membrane</keyword>
<dbReference type="VEuPathDB" id="TriTrypDB:BCY84_14187"/>